<gene>
    <name evidence="2" type="ORF">ANCDUO_24043</name>
</gene>
<dbReference type="AlphaFoldDB" id="A0A0C2C8A9"/>
<dbReference type="OrthoDB" id="5854359at2759"/>
<evidence type="ECO:0000256" key="1">
    <source>
        <dbReference type="SAM" id="MobiDB-lite"/>
    </source>
</evidence>
<protein>
    <submittedName>
        <fullName evidence="2">Uncharacterized protein</fullName>
    </submittedName>
</protein>
<feature type="region of interest" description="Disordered" evidence="1">
    <location>
        <begin position="37"/>
        <end position="64"/>
    </location>
</feature>
<keyword evidence="3" id="KW-1185">Reference proteome</keyword>
<dbReference type="EMBL" id="KN770733">
    <property type="protein sequence ID" value="KIH45907.1"/>
    <property type="molecule type" value="Genomic_DNA"/>
</dbReference>
<evidence type="ECO:0000313" key="2">
    <source>
        <dbReference type="EMBL" id="KIH45907.1"/>
    </source>
</evidence>
<name>A0A0C2C8A9_9BILA</name>
<organism evidence="2 3">
    <name type="scientific">Ancylostoma duodenale</name>
    <dbReference type="NCBI Taxonomy" id="51022"/>
    <lineage>
        <taxon>Eukaryota</taxon>
        <taxon>Metazoa</taxon>
        <taxon>Ecdysozoa</taxon>
        <taxon>Nematoda</taxon>
        <taxon>Chromadorea</taxon>
        <taxon>Rhabditida</taxon>
        <taxon>Rhabditina</taxon>
        <taxon>Rhabditomorpha</taxon>
        <taxon>Strongyloidea</taxon>
        <taxon>Ancylostomatidae</taxon>
        <taxon>Ancylostomatinae</taxon>
        <taxon>Ancylostoma</taxon>
    </lineage>
</organism>
<dbReference type="Proteomes" id="UP000054047">
    <property type="component" value="Unassembled WGS sequence"/>
</dbReference>
<reference evidence="2 3" key="1">
    <citation type="submission" date="2013-12" db="EMBL/GenBank/DDBJ databases">
        <title>Draft genome of the parsitic nematode Ancylostoma duodenale.</title>
        <authorList>
            <person name="Mitreva M."/>
        </authorList>
    </citation>
    <scope>NUCLEOTIDE SEQUENCE [LARGE SCALE GENOMIC DNA]</scope>
    <source>
        <strain evidence="2 3">Zhejiang</strain>
    </source>
</reference>
<accession>A0A0C2C8A9</accession>
<sequence>MNITVDGGRPGGMSKTRWLDMIKEDMRLLKLTTHFNERNGATTPTPSFGKMARKKKEITSDRREDHLEIELPTYGEMYAVTGKL</sequence>
<evidence type="ECO:0000313" key="3">
    <source>
        <dbReference type="Proteomes" id="UP000054047"/>
    </source>
</evidence>
<proteinExistence type="predicted"/>